<keyword evidence="2" id="KW-1185">Reference proteome</keyword>
<gene>
    <name evidence="1" type="ordered locus">TVNIR_2411</name>
</gene>
<accession>L0DYL6</accession>
<dbReference type="Proteomes" id="UP000010809">
    <property type="component" value="Chromosome"/>
</dbReference>
<sequence length="70" mass="7643">MLWVGQVHGISRGVRSKGATLGHGPRGCCRVSCVGTTYGVSLPMASIVESARTFRYAEISRIIRPRCEYT</sequence>
<protein>
    <submittedName>
        <fullName evidence="1">Uncharacterized protein</fullName>
    </submittedName>
</protein>
<dbReference type="EMBL" id="CP003989">
    <property type="protein sequence ID" value="AGA34055.1"/>
    <property type="molecule type" value="Genomic_DNA"/>
</dbReference>
<evidence type="ECO:0000313" key="1">
    <source>
        <dbReference type="EMBL" id="AGA34055.1"/>
    </source>
</evidence>
<organism evidence="1 2">
    <name type="scientific">Thioalkalivibrio nitratireducens (strain DSM 14787 / UNIQEM 213 / ALEN2)</name>
    <dbReference type="NCBI Taxonomy" id="1255043"/>
    <lineage>
        <taxon>Bacteria</taxon>
        <taxon>Pseudomonadati</taxon>
        <taxon>Pseudomonadota</taxon>
        <taxon>Gammaproteobacteria</taxon>
        <taxon>Chromatiales</taxon>
        <taxon>Ectothiorhodospiraceae</taxon>
        <taxon>Thioalkalivibrio</taxon>
    </lineage>
</organism>
<dbReference type="KEGG" id="tni:TVNIR_2411"/>
<name>L0DYL6_THIND</name>
<proteinExistence type="predicted"/>
<reference evidence="1" key="1">
    <citation type="submission" date="2015-12" db="EMBL/GenBank/DDBJ databases">
        <authorList>
            <person name="Tikhonova T.V."/>
            <person name="Pavlov A.R."/>
            <person name="Beletsky A.V."/>
            <person name="Mardanov A.V."/>
            <person name="Sorokin D.Y."/>
            <person name="Ravin N.V."/>
            <person name="Popov V.O."/>
        </authorList>
    </citation>
    <scope>NUCLEOTIDE SEQUENCE</scope>
    <source>
        <strain evidence="1">DSM 14787</strain>
    </source>
</reference>
<evidence type="ECO:0000313" key="2">
    <source>
        <dbReference type="Proteomes" id="UP000010809"/>
    </source>
</evidence>
<dbReference type="PATRIC" id="fig|1255043.3.peg.2432"/>
<dbReference type="HOGENOM" id="CLU_2756564_0_0_6"/>
<dbReference type="AlphaFoldDB" id="L0DYL6"/>
<dbReference type="STRING" id="1255043.TVNIR_2411"/>